<dbReference type="EMBL" id="FNAF01000003">
    <property type="protein sequence ID" value="SDD46183.1"/>
    <property type="molecule type" value="Genomic_DNA"/>
</dbReference>
<gene>
    <name evidence="2" type="ORF">SAMN04489866_103172</name>
</gene>
<dbReference type="AlphaFoldDB" id="A0A1G6UY63"/>
<sequence>MLKKIFLLACCFFLVVAVLSGCGGASNSSTNSSADNESLSSRGFSYAMERYAKEDIKDLSEKEYLDNAQYNYELIKADIDKASPSEPLSDLLRDTLKKLQPELKPTAWDVYESCYYYAVDEVVGKNADLKNISKEDSKKIDQLVTKQVPNAKKIAFNQKELNKIERPDGGVIVIHENGNIDVRPH</sequence>
<dbReference type="RefSeq" id="WP_144019654.1">
    <property type="nucleotide sequence ID" value="NZ_FNAF01000003.1"/>
</dbReference>
<accession>A0A1G6UY63</accession>
<protein>
    <recommendedName>
        <fullName evidence="4">Lipoprotein</fullName>
    </recommendedName>
</protein>
<dbReference type="Proteomes" id="UP000198995">
    <property type="component" value="Unassembled WGS sequence"/>
</dbReference>
<feature type="signal peptide" evidence="1">
    <location>
        <begin position="1"/>
        <end position="25"/>
    </location>
</feature>
<evidence type="ECO:0000256" key="1">
    <source>
        <dbReference type="SAM" id="SignalP"/>
    </source>
</evidence>
<organism evidence="2 3">
    <name type="scientific">Peptococcus niger</name>
    <dbReference type="NCBI Taxonomy" id="2741"/>
    <lineage>
        <taxon>Bacteria</taxon>
        <taxon>Bacillati</taxon>
        <taxon>Bacillota</taxon>
        <taxon>Clostridia</taxon>
        <taxon>Eubacteriales</taxon>
        <taxon>Peptococcaceae</taxon>
        <taxon>Peptococcus</taxon>
    </lineage>
</organism>
<name>A0A1G6UY63_PEPNI</name>
<evidence type="ECO:0008006" key="4">
    <source>
        <dbReference type="Google" id="ProtNLM"/>
    </source>
</evidence>
<evidence type="ECO:0000313" key="2">
    <source>
        <dbReference type="EMBL" id="SDD46183.1"/>
    </source>
</evidence>
<keyword evidence="3" id="KW-1185">Reference proteome</keyword>
<reference evidence="2 3" key="1">
    <citation type="submission" date="2016-10" db="EMBL/GenBank/DDBJ databases">
        <authorList>
            <person name="de Groot N.N."/>
        </authorList>
    </citation>
    <scope>NUCLEOTIDE SEQUENCE [LARGE SCALE GENOMIC DNA]</scope>
    <source>
        <strain evidence="2 3">DSM 20475</strain>
    </source>
</reference>
<feature type="chain" id="PRO_5039674223" description="Lipoprotein" evidence="1">
    <location>
        <begin position="26"/>
        <end position="185"/>
    </location>
</feature>
<evidence type="ECO:0000313" key="3">
    <source>
        <dbReference type="Proteomes" id="UP000198995"/>
    </source>
</evidence>
<dbReference type="PROSITE" id="PS51257">
    <property type="entry name" value="PROKAR_LIPOPROTEIN"/>
    <property type="match status" value="1"/>
</dbReference>
<proteinExistence type="predicted"/>
<keyword evidence="1" id="KW-0732">Signal</keyword>